<reference evidence="1 2" key="1">
    <citation type="submission" date="2019-06" db="EMBL/GenBank/DDBJ databases">
        <title>Sequencing the genomes of 1000 actinobacteria strains.</title>
        <authorList>
            <person name="Klenk H.-P."/>
        </authorList>
    </citation>
    <scope>NUCLEOTIDE SEQUENCE [LARGE SCALE GENOMIC DNA]</scope>
    <source>
        <strain evidence="1 2">DSM 12362</strain>
    </source>
</reference>
<accession>A0A543KMW3</accession>
<dbReference type="EMBL" id="VFPU01000001">
    <property type="protein sequence ID" value="TQM96423.1"/>
    <property type="molecule type" value="Genomic_DNA"/>
</dbReference>
<sequence length="104" mass="11577">MQVRRLIRQRELAGSTNFLRRGEAGGAHLLSCNQGSSQDSSRQVFKGVNATGHSKSQRHLFDIDEVSKLLGRSPLGYRFFGDKHVYCFHPLERALVSPVGVGHD</sequence>
<proteinExistence type="predicted"/>
<evidence type="ECO:0000313" key="2">
    <source>
        <dbReference type="Proteomes" id="UP000315133"/>
    </source>
</evidence>
<dbReference type="AlphaFoldDB" id="A0A543KMW3"/>
<protein>
    <submittedName>
        <fullName evidence="1">Uncharacterized protein</fullName>
    </submittedName>
</protein>
<organism evidence="1 2">
    <name type="scientific">Ornithinimicrobium humiphilum</name>
    <dbReference type="NCBI Taxonomy" id="125288"/>
    <lineage>
        <taxon>Bacteria</taxon>
        <taxon>Bacillati</taxon>
        <taxon>Actinomycetota</taxon>
        <taxon>Actinomycetes</taxon>
        <taxon>Micrococcales</taxon>
        <taxon>Ornithinimicrobiaceae</taxon>
        <taxon>Ornithinimicrobium</taxon>
    </lineage>
</organism>
<dbReference type="Proteomes" id="UP000315133">
    <property type="component" value="Unassembled WGS sequence"/>
</dbReference>
<keyword evidence="2" id="KW-1185">Reference proteome</keyword>
<evidence type="ECO:0000313" key="1">
    <source>
        <dbReference type="EMBL" id="TQM96423.1"/>
    </source>
</evidence>
<comment type="caution">
    <text evidence="1">The sequence shown here is derived from an EMBL/GenBank/DDBJ whole genome shotgun (WGS) entry which is preliminary data.</text>
</comment>
<name>A0A543KMW3_9MICO</name>
<gene>
    <name evidence="1" type="ORF">FB476_1291</name>
</gene>